<sequence length="1210" mass="135564">MLPFEGEGYWKNGLPVHLFSTPLPANVIPGSIEVAIEEATWEAYPLFQSDERISSQPILSHALTVIQKRNILEIALSPIRKKEGVSERIKEVSLKVSYQTNPKKSTSSANYTDQSVLSSGQWTKIAISQTGIYKIPYSTLQSWGFSQPSNVSVFGYGGQMVPRENAASRHDDLPQVGVWHHNNAVYFYGHGPASWHWNADKSLFLHQIHIWSNQAYYFITDSQGSTNNIEPLETVTQEATQNVYQYDFRAYHENEKENLIKSGRKWFGESFQSGTPEHTFSFPSPDRDQSSPVSLFAAVAGRSATVNTFRFLVNNQSSPSLTLNVPPVNMGSYESFYAQEQSGYSSFLMDGNDLEIKVRYMDQDSNSKGWLDYLTINSRNSLKLSGHELHFRDSRSVGADQITQFTLANAKETTVVWDVTNLTNPKRAQVNYANNALTFKAKTQEIREYVAFNPEGSFPVPSRVETLTNQNLHAIDQAHYVIVAPEEFWPQAQELAGLHQTHNNLNSVIVSPEQIYNEFSWGHTDPTAIRSFMRMLYEKNGTNSDQIPRYLLLFGHGSYDSRTEDPRRKSLIITYQSENSIHVTNSYVTDDYFGFLDASEGADDRYDRLDIGIGRFPVRNKEQATVAVEKVRRYLENQDTGDWRKLITFLADDGDYNIHMRDADFLAEKVETNYPFNTRKIYLDSYPKTSSTSGDRSPEAEDLVERTVSEGTLLFNYVGHGSTNSLTAEQVITATSVSNWTNNRKLPLFVTATCEFSRYDHPVEVSAGEKLFLNSKGGGIALLTTTRVVYSSLNFQLNNSFFNRVFETNEQGERSSLGNIIMNTKNNAGSSVNKLNFSLLGDPALKMIYPHAGVKTTAINHKPVEQESDTLRALSKPHIQGEIIDNNGLKMDTFNGEIDVVVYDKLLELSTLGNATATPFQYSQYANILFKGTATVSNGAFELEFMVPYDIRYNYAPGKISYYARSESSGEAFGSFKDFIVGGFDMNATEDTQGPEINLYLNHPDFKAGDLTGARPLLYASIFDESGINTSGNGIGHDITLIINDNTNNPIVLNEYFEAKPDDFREGMVIFQMPQLEPGRYDITVKAWDTFNNSSTEFSHFVVGTGTDLSIRDFKWYPNPITGNSTGYFSFQTDDPAVALSIVAEAISSGGATLGQQKMETVAEGNFVQPIPLSLQSLGIGSSGIYFIRFQIKANNGKETQMVQKIMVRP</sequence>
<dbReference type="Gene3D" id="3.40.50.1460">
    <property type="match status" value="1"/>
</dbReference>
<dbReference type="AlphaFoldDB" id="A0A0E9LSB2"/>
<evidence type="ECO:0000313" key="4">
    <source>
        <dbReference type="Proteomes" id="UP000032900"/>
    </source>
</evidence>
<dbReference type="Proteomes" id="UP000032900">
    <property type="component" value="Unassembled WGS sequence"/>
</dbReference>
<gene>
    <name evidence="3" type="ORF">JCM15548_247</name>
</gene>
<dbReference type="EMBL" id="BAZW01000001">
    <property type="protein sequence ID" value="GAO28183.1"/>
    <property type="molecule type" value="Genomic_DNA"/>
</dbReference>
<dbReference type="STRING" id="1236989.JCM15548_247"/>
<accession>A0A0E9LSB2</accession>
<dbReference type="GO" id="GO:0008234">
    <property type="term" value="F:cysteine-type peptidase activity"/>
    <property type="evidence" value="ECO:0007669"/>
    <property type="project" value="InterPro"/>
</dbReference>
<keyword evidence="4" id="KW-1185">Reference proteome</keyword>
<dbReference type="Pfam" id="PF01364">
    <property type="entry name" value="Peptidase_C25"/>
    <property type="match status" value="1"/>
</dbReference>
<organism evidence="3 4">
    <name type="scientific">Geofilum rubicundum JCM 15548</name>
    <dbReference type="NCBI Taxonomy" id="1236989"/>
    <lineage>
        <taxon>Bacteria</taxon>
        <taxon>Pseudomonadati</taxon>
        <taxon>Bacteroidota</taxon>
        <taxon>Bacteroidia</taxon>
        <taxon>Marinilabiliales</taxon>
        <taxon>Marinilabiliaceae</taxon>
        <taxon>Geofilum</taxon>
    </lineage>
</organism>
<dbReference type="NCBIfam" id="NF033707">
    <property type="entry name" value="T9SS_sortase"/>
    <property type="match status" value="1"/>
</dbReference>
<keyword evidence="1" id="KW-0732">Signal</keyword>
<proteinExistence type="predicted"/>
<dbReference type="InterPro" id="IPR029030">
    <property type="entry name" value="Caspase-like_dom_sf"/>
</dbReference>
<dbReference type="CDD" id="cd02258">
    <property type="entry name" value="Peptidase_C25_N"/>
    <property type="match status" value="1"/>
</dbReference>
<reference evidence="3 4" key="1">
    <citation type="journal article" date="2015" name="Microbes Environ.">
        <title>Distribution and evolution of nitrogen fixation genes in the phylum bacteroidetes.</title>
        <authorList>
            <person name="Inoue J."/>
            <person name="Oshima K."/>
            <person name="Suda W."/>
            <person name="Sakamoto M."/>
            <person name="Iino T."/>
            <person name="Noda S."/>
            <person name="Hongoh Y."/>
            <person name="Hattori M."/>
            <person name="Ohkuma M."/>
        </authorList>
    </citation>
    <scope>NUCLEOTIDE SEQUENCE [LARGE SCALE GENOMIC DNA]</scope>
    <source>
        <strain evidence="3">JCM 15548</strain>
    </source>
</reference>
<evidence type="ECO:0000259" key="2">
    <source>
        <dbReference type="Pfam" id="PF01364"/>
    </source>
</evidence>
<evidence type="ECO:0000313" key="3">
    <source>
        <dbReference type="EMBL" id="GAO28183.1"/>
    </source>
</evidence>
<name>A0A0E9LSB2_9BACT</name>
<dbReference type="InterPro" id="IPR001769">
    <property type="entry name" value="Gingipain"/>
</dbReference>
<evidence type="ECO:0000256" key="1">
    <source>
        <dbReference type="ARBA" id="ARBA00022729"/>
    </source>
</evidence>
<dbReference type="InterPro" id="IPR029031">
    <property type="entry name" value="Gingipain_N_sf"/>
</dbReference>
<comment type="caution">
    <text evidence="3">The sequence shown here is derived from an EMBL/GenBank/DDBJ whole genome shotgun (WGS) entry which is preliminary data.</text>
</comment>
<feature type="domain" description="Gingipain" evidence="2">
    <location>
        <begin position="480"/>
        <end position="847"/>
    </location>
</feature>
<dbReference type="GO" id="GO:0006508">
    <property type="term" value="P:proteolysis"/>
    <property type="evidence" value="ECO:0007669"/>
    <property type="project" value="InterPro"/>
</dbReference>
<protein>
    <recommendedName>
        <fullName evidence="2">Gingipain domain-containing protein</fullName>
    </recommendedName>
</protein>
<dbReference type="Gene3D" id="3.40.50.10390">
    <property type="entry name" value="Gingipain r, domain 1"/>
    <property type="match status" value="1"/>
</dbReference>
<dbReference type="SUPFAM" id="SSF52129">
    <property type="entry name" value="Caspase-like"/>
    <property type="match status" value="1"/>
</dbReference>